<dbReference type="PANTHER" id="PTHR46844:SF1">
    <property type="entry name" value="SLR5058 PROTEIN"/>
    <property type="match status" value="1"/>
</dbReference>
<evidence type="ECO:0000259" key="2">
    <source>
        <dbReference type="PROSITE" id="PS50017"/>
    </source>
</evidence>
<accession>A0A1X7T3B5</accession>
<keyword evidence="1" id="KW-0732">Signal</keyword>
<dbReference type="GO" id="GO:0007165">
    <property type="term" value="P:signal transduction"/>
    <property type="evidence" value="ECO:0007669"/>
    <property type="project" value="InterPro"/>
</dbReference>
<dbReference type="Gene3D" id="3.40.50.300">
    <property type="entry name" value="P-loop containing nucleotide triphosphate hydrolases"/>
    <property type="match status" value="1"/>
</dbReference>
<dbReference type="PROSITE" id="PS50837">
    <property type="entry name" value="NACHT"/>
    <property type="match status" value="1"/>
</dbReference>
<dbReference type="SUPFAM" id="SSF52540">
    <property type="entry name" value="P-loop containing nucleoside triphosphate hydrolases"/>
    <property type="match status" value="1"/>
</dbReference>
<proteinExistence type="predicted"/>
<dbReference type="PROSITE" id="PS50017">
    <property type="entry name" value="DEATH_DOMAIN"/>
    <property type="match status" value="1"/>
</dbReference>
<evidence type="ECO:0000259" key="3">
    <source>
        <dbReference type="PROSITE" id="PS50837"/>
    </source>
</evidence>
<dbReference type="InParanoid" id="A0A1X7T3B5"/>
<dbReference type="Gene3D" id="1.10.533.10">
    <property type="entry name" value="Death Domain, Fas"/>
    <property type="match status" value="1"/>
</dbReference>
<feature type="domain" description="NACHT" evidence="3">
    <location>
        <begin position="333"/>
        <end position="453"/>
    </location>
</feature>
<dbReference type="InterPro" id="IPR000488">
    <property type="entry name" value="Death_dom"/>
</dbReference>
<evidence type="ECO:0000313" key="4">
    <source>
        <dbReference type="EnsemblMetazoa" id="Aqu2.1.08975_001"/>
    </source>
</evidence>
<feature type="chain" id="PRO_5012101052" description="NACHT domain-containing protein" evidence="1">
    <location>
        <begin position="25"/>
        <end position="515"/>
    </location>
</feature>
<sequence>MYIILGLKIFFCSLLLLLSGDVELNPGPVIDERPDISVLLDLLEPLENWQLFGRQLPGITQQIIDMIQQSERSPRQQKEALIKKWFEENPKATWKDVVAALKRRKETKLIEDIEDHLASTCDLLELKSNHGQVAPKEVLRFYSEKLTAAITNNLHTISSALYANGIMPLNIKSRISSTTGSSDYEKASYLVTTMLRQMEASLNPQKDLINICHILINQKHQTLSDIAISILDQLGQPYKVNSLDPLDDVQKYIAILKEKYLSQSIIASDWPPRVGRDFFGRLTLVRENNFTSQAEYEKYSWCMLRGHIDEISYIRSYKEVAIKTMLNPDILSLRVAIDGPPGIGKTTLCRKLLNMWSKGSHELQHYDLVLYCPFRHKAIAEATKLVDLFVYESPKVSKVVDWILEREGKGLLIIFDGWDELSTQLRESSLATKIICRNQLVRSSVIVTSRTYATASIYQLECLNLNVHVIGFAADEINYVIKGMLSQKLAEKLIEDLQFRSDVLSLCYVPLVCSM</sequence>
<evidence type="ECO:0008006" key="5">
    <source>
        <dbReference type="Google" id="ProtNLM"/>
    </source>
</evidence>
<dbReference type="Pfam" id="PF00531">
    <property type="entry name" value="Death"/>
    <property type="match status" value="1"/>
</dbReference>
<feature type="domain" description="Death" evidence="2">
    <location>
        <begin position="47"/>
        <end position="117"/>
    </location>
</feature>
<organism evidence="4">
    <name type="scientific">Amphimedon queenslandica</name>
    <name type="common">Sponge</name>
    <dbReference type="NCBI Taxonomy" id="400682"/>
    <lineage>
        <taxon>Eukaryota</taxon>
        <taxon>Metazoa</taxon>
        <taxon>Porifera</taxon>
        <taxon>Demospongiae</taxon>
        <taxon>Heteroscleromorpha</taxon>
        <taxon>Haplosclerida</taxon>
        <taxon>Niphatidae</taxon>
        <taxon>Amphimedon</taxon>
    </lineage>
</organism>
<dbReference type="PANTHER" id="PTHR46844">
    <property type="entry name" value="SLR5058 PROTEIN"/>
    <property type="match status" value="1"/>
</dbReference>
<dbReference type="AlphaFoldDB" id="A0A1X7T3B5"/>
<dbReference type="Pfam" id="PF05729">
    <property type="entry name" value="NACHT"/>
    <property type="match status" value="1"/>
</dbReference>
<dbReference type="EnsemblMetazoa" id="Aqu2.1.08975_001">
    <property type="protein sequence ID" value="Aqu2.1.08975_001"/>
    <property type="gene ID" value="Aqu2.1.08975"/>
</dbReference>
<evidence type="ECO:0000256" key="1">
    <source>
        <dbReference type="SAM" id="SignalP"/>
    </source>
</evidence>
<dbReference type="SUPFAM" id="SSF47986">
    <property type="entry name" value="DEATH domain"/>
    <property type="match status" value="1"/>
</dbReference>
<dbReference type="InterPro" id="IPR027417">
    <property type="entry name" value="P-loop_NTPase"/>
</dbReference>
<dbReference type="InterPro" id="IPR011029">
    <property type="entry name" value="DEATH-like_dom_sf"/>
</dbReference>
<dbReference type="InterPro" id="IPR007111">
    <property type="entry name" value="NACHT_NTPase"/>
</dbReference>
<protein>
    <recommendedName>
        <fullName evidence="5">NACHT domain-containing protein</fullName>
    </recommendedName>
</protein>
<feature type="signal peptide" evidence="1">
    <location>
        <begin position="1"/>
        <end position="24"/>
    </location>
</feature>
<reference evidence="4" key="1">
    <citation type="submission" date="2017-05" db="UniProtKB">
        <authorList>
            <consortium name="EnsemblMetazoa"/>
        </authorList>
    </citation>
    <scope>IDENTIFICATION</scope>
</reference>
<name>A0A1X7T3B5_AMPQE</name>